<evidence type="ECO:0000256" key="3">
    <source>
        <dbReference type="ARBA" id="ARBA00022777"/>
    </source>
</evidence>
<proteinExistence type="predicted"/>
<dbReference type="SUPFAM" id="SSF56112">
    <property type="entry name" value="Protein kinase-like (PK-like)"/>
    <property type="match status" value="2"/>
</dbReference>
<dbReference type="InterPro" id="IPR008266">
    <property type="entry name" value="Tyr_kinase_AS"/>
</dbReference>
<sequence>MGSEKVALRLMRVGLGVSLSTKGVQVLRKELSNWAKLNHPNILELYGVSTDGPYGLALVLPFLEYGDVMAYLNTCPAAPRSPLVLDVARGLAYLHTQEPPIVHGDLWPANVLIRPSGQACLADIGLRRAQINISEEGWSEPMVTLPYGRWMAPEVLNPHGYHTTPLASVTTSADVYAFGMVAYTIYTDEVPFYDNCSYFDIAARVVAGERPPRPGQDVTKRGFNEALWDIVQQCWSPDGEAVTDYLHWLSIVHSDVRGANLLISASGGACLADFGFSRLVQDLEPSELSQMSLTYMNPRWMSPERIEPERHGLSRVTAMTPAADVYSCGMVIYELFALQDLFSHVLGHLFAISRIASEGACPPRPNSEESQVVGMSDDLWSVVEDCWKQDRGPRPTATEVVARVQALITK</sequence>
<dbReference type="PANTHER" id="PTHR44329">
    <property type="entry name" value="SERINE/THREONINE-PROTEIN KINASE TNNI3K-RELATED"/>
    <property type="match status" value="1"/>
</dbReference>
<dbReference type="EMBL" id="KV424004">
    <property type="protein sequence ID" value="KZT54915.1"/>
    <property type="molecule type" value="Genomic_DNA"/>
</dbReference>
<name>A0A165EI57_9BASI</name>
<keyword evidence="4" id="KW-0067">ATP-binding</keyword>
<dbReference type="Pfam" id="PF00069">
    <property type="entry name" value="Pkinase"/>
    <property type="match status" value="1"/>
</dbReference>
<dbReference type="Pfam" id="PF07714">
    <property type="entry name" value="PK_Tyr_Ser-Thr"/>
    <property type="match status" value="1"/>
</dbReference>
<gene>
    <name evidence="6" type="ORF">CALCODRAFT_370039</name>
</gene>
<evidence type="ECO:0000313" key="7">
    <source>
        <dbReference type="Proteomes" id="UP000076842"/>
    </source>
</evidence>
<dbReference type="InterPro" id="IPR000719">
    <property type="entry name" value="Prot_kinase_dom"/>
</dbReference>
<keyword evidence="7" id="KW-1185">Reference proteome</keyword>
<dbReference type="InterPro" id="IPR001245">
    <property type="entry name" value="Ser-Thr/Tyr_kinase_cat_dom"/>
</dbReference>
<dbReference type="GO" id="GO:0004674">
    <property type="term" value="F:protein serine/threonine kinase activity"/>
    <property type="evidence" value="ECO:0007669"/>
    <property type="project" value="TreeGrafter"/>
</dbReference>
<evidence type="ECO:0000256" key="2">
    <source>
        <dbReference type="ARBA" id="ARBA00022741"/>
    </source>
</evidence>
<evidence type="ECO:0000259" key="5">
    <source>
        <dbReference type="PROSITE" id="PS50011"/>
    </source>
</evidence>
<dbReference type="AlphaFoldDB" id="A0A165EI57"/>
<organism evidence="6 7">
    <name type="scientific">Calocera cornea HHB12733</name>
    <dbReference type="NCBI Taxonomy" id="1353952"/>
    <lineage>
        <taxon>Eukaryota</taxon>
        <taxon>Fungi</taxon>
        <taxon>Dikarya</taxon>
        <taxon>Basidiomycota</taxon>
        <taxon>Agaricomycotina</taxon>
        <taxon>Dacrymycetes</taxon>
        <taxon>Dacrymycetales</taxon>
        <taxon>Dacrymycetaceae</taxon>
        <taxon>Calocera</taxon>
    </lineage>
</organism>
<evidence type="ECO:0000256" key="4">
    <source>
        <dbReference type="ARBA" id="ARBA00022840"/>
    </source>
</evidence>
<accession>A0A165EI57</accession>
<dbReference type="InParanoid" id="A0A165EI57"/>
<reference evidence="6 7" key="1">
    <citation type="journal article" date="2016" name="Mol. Biol. Evol.">
        <title>Comparative Genomics of Early-Diverging Mushroom-Forming Fungi Provides Insights into the Origins of Lignocellulose Decay Capabilities.</title>
        <authorList>
            <person name="Nagy L.G."/>
            <person name="Riley R."/>
            <person name="Tritt A."/>
            <person name="Adam C."/>
            <person name="Daum C."/>
            <person name="Floudas D."/>
            <person name="Sun H."/>
            <person name="Yadav J.S."/>
            <person name="Pangilinan J."/>
            <person name="Larsson K.H."/>
            <person name="Matsuura K."/>
            <person name="Barry K."/>
            <person name="Labutti K."/>
            <person name="Kuo R."/>
            <person name="Ohm R.A."/>
            <person name="Bhattacharya S.S."/>
            <person name="Shirouzu T."/>
            <person name="Yoshinaga Y."/>
            <person name="Martin F.M."/>
            <person name="Grigoriev I.V."/>
            <person name="Hibbett D.S."/>
        </authorList>
    </citation>
    <scope>NUCLEOTIDE SEQUENCE [LARGE SCALE GENOMIC DNA]</scope>
    <source>
        <strain evidence="6 7">HHB12733</strain>
    </source>
</reference>
<evidence type="ECO:0000256" key="1">
    <source>
        <dbReference type="ARBA" id="ARBA00022679"/>
    </source>
</evidence>
<keyword evidence="3 6" id="KW-0418">Kinase</keyword>
<dbReference type="Proteomes" id="UP000076842">
    <property type="component" value="Unassembled WGS sequence"/>
</dbReference>
<dbReference type="InterPro" id="IPR011009">
    <property type="entry name" value="Kinase-like_dom_sf"/>
</dbReference>
<feature type="domain" description="Protein kinase" evidence="5">
    <location>
        <begin position="1"/>
        <end position="408"/>
    </location>
</feature>
<dbReference type="OrthoDB" id="346907at2759"/>
<dbReference type="Gene3D" id="1.10.510.10">
    <property type="entry name" value="Transferase(Phosphotransferase) domain 1"/>
    <property type="match status" value="2"/>
</dbReference>
<dbReference type="STRING" id="1353952.A0A165EI57"/>
<dbReference type="PROSITE" id="PS50011">
    <property type="entry name" value="PROTEIN_KINASE_DOM"/>
    <property type="match status" value="1"/>
</dbReference>
<dbReference type="GO" id="GO:0005524">
    <property type="term" value="F:ATP binding"/>
    <property type="evidence" value="ECO:0007669"/>
    <property type="project" value="UniProtKB-KW"/>
</dbReference>
<keyword evidence="1" id="KW-0808">Transferase</keyword>
<keyword evidence="2" id="KW-0547">Nucleotide-binding</keyword>
<protein>
    <submittedName>
        <fullName evidence="6">Kinase-like protein</fullName>
    </submittedName>
</protein>
<dbReference type="PANTHER" id="PTHR44329:SF288">
    <property type="entry name" value="MITOGEN-ACTIVATED PROTEIN KINASE KINASE KINASE 20"/>
    <property type="match status" value="1"/>
</dbReference>
<dbReference type="PROSITE" id="PS00109">
    <property type="entry name" value="PROTEIN_KINASE_TYR"/>
    <property type="match status" value="1"/>
</dbReference>
<evidence type="ECO:0000313" key="6">
    <source>
        <dbReference type="EMBL" id="KZT54915.1"/>
    </source>
</evidence>
<dbReference type="InterPro" id="IPR051681">
    <property type="entry name" value="Ser/Thr_Kinases-Pseudokinases"/>
</dbReference>